<dbReference type="Pfam" id="PF13620">
    <property type="entry name" value="CarboxypepD_reg"/>
    <property type="match status" value="1"/>
</dbReference>
<comment type="caution">
    <text evidence="9">The sequence shown here is derived from an EMBL/GenBank/DDBJ whole genome shotgun (WGS) entry which is preliminary data.</text>
</comment>
<dbReference type="PANTHER" id="PTHR30069:SF46">
    <property type="entry name" value="OAR PROTEIN"/>
    <property type="match status" value="1"/>
</dbReference>
<dbReference type="SUPFAM" id="SSF49464">
    <property type="entry name" value="Carboxypeptidase regulatory domain-like"/>
    <property type="match status" value="1"/>
</dbReference>
<feature type="chain" id="PRO_5046113271" evidence="7">
    <location>
        <begin position="28"/>
        <end position="1139"/>
    </location>
</feature>
<reference evidence="9 10" key="1">
    <citation type="submission" date="2020-08" db="EMBL/GenBank/DDBJ databases">
        <title>Novel species isolated from subtropical streams in China.</title>
        <authorList>
            <person name="Lu H."/>
        </authorList>
    </citation>
    <scope>NUCLEOTIDE SEQUENCE [LARGE SCALE GENOMIC DNA]</scope>
    <source>
        <strain evidence="9 10">KACC 16656</strain>
    </source>
</reference>
<evidence type="ECO:0000256" key="7">
    <source>
        <dbReference type="SAM" id="SignalP"/>
    </source>
</evidence>
<evidence type="ECO:0000256" key="2">
    <source>
        <dbReference type="ARBA" id="ARBA00022448"/>
    </source>
</evidence>
<evidence type="ECO:0000313" key="10">
    <source>
        <dbReference type="Proteomes" id="UP000648257"/>
    </source>
</evidence>
<dbReference type="EMBL" id="JACOFW010000005">
    <property type="protein sequence ID" value="MBC3807102.1"/>
    <property type="molecule type" value="Genomic_DNA"/>
</dbReference>
<name>A0ABR6X2R8_9BURK</name>
<feature type="domain" description="TonB-dependent transporter Oar-like beta-barrel" evidence="8">
    <location>
        <begin position="245"/>
        <end position="320"/>
    </location>
</feature>
<organism evidence="9 10">
    <name type="scientific">Undibacterium seohonense</name>
    <dbReference type="NCBI Taxonomy" id="1344950"/>
    <lineage>
        <taxon>Bacteria</taxon>
        <taxon>Pseudomonadati</taxon>
        <taxon>Pseudomonadota</taxon>
        <taxon>Betaproteobacteria</taxon>
        <taxon>Burkholderiales</taxon>
        <taxon>Oxalobacteraceae</taxon>
        <taxon>Undibacterium</taxon>
    </lineage>
</organism>
<dbReference type="Proteomes" id="UP000648257">
    <property type="component" value="Unassembled WGS sequence"/>
</dbReference>
<comment type="subcellular location">
    <subcellularLocation>
        <location evidence="1">Cell outer membrane</location>
        <topology evidence="1">Multi-pass membrane protein</topology>
    </subcellularLocation>
</comment>
<gene>
    <name evidence="9" type="ORF">H8K52_07060</name>
</gene>
<evidence type="ECO:0000313" key="9">
    <source>
        <dbReference type="EMBL" id="MBC3807102.1"/>
    </source>
</evidence>
<keyword evidence="4" id="KW-0812">Transmembrane</keyword>
<keyword evidence="2" id="KW-0813">Transport</keyword>
<dbReference type="Gene3D" id="2.40.170.20">
    <property type="entry name" value="TonB-dependent receptor, beta-barrel domain"/>
    <property type="match status" value="1"/>
</dbReference>
<dbReference type="InterPro" id="IPR039426">
    <property type="entry name" value="TonB-dep_rcpt-like"/>
</dbReference>
<dbReference type="InterPro" id="IPR036942">
    <property type="entry name" value="Beta-barrel_TonB_sf"/>
</dbReference>
<proteinExistence type="predicted"/>
<evidence type="ECO:0000256" key="5">
    <source>
        <dbReference type="ARBA" id="ARBA00023136"/>
    </source>
</evidence>
<dbReference type="SUPFAM" id="SSF56935">
    <property type="entry name" value="Porins"/>
    <property type="match status" value="1"/>
</dbReference>
<dbReference type="PANTHER" id="PTHR30069">
    <property type="entry name" value="TONB-DEPENDENT OUTER MEMBRANE RECEPTOR"/>
    <property type="match status" value="1"/>
</dbReference>
<keyword evidence="7" id="KW-0732">Signal</keyword>
<evidence type="ECO:0000256" key="4">
    <source>
        <dbReference type="ARBA" id="ARBA00022692"/>
    </source>
</evidence>
<evidence type="ECO:0000256" key="1">
    <source>
        <dbReference type="ARBA" id="ARBA00004571"/>
    </source>
</evidence>
<evidence type="ECO:0000256" key="6">
    <source>
        <dbReference type="ARBA" id="ARBA00023237"/>
    </source>
</evidence>
<keyword evidence="10" id="KW-1185">Reference proteome</keyword>
<sequence length="1139" mass="121845">MNKQQKFRLTKLAFSLAIALSTVPAIAQNTTSGIGGLVTSNVGKPVAGAKVTIVHTESGSVSSTVTDAQGRYMTRGLRVGGPYTITITQDGITEKRENVFIQLAETANVDAVIGSAVQVVQVTGSANKPEKFNSSTMGTGTNIGARELAALGSIQRNLADYARTDPRISQTDKERGEISAGGQNSRYNSITIDGVGISDTFGLEANGLPTAKQPISIDAIQSVQVNVSNYDVTQKGYTGANINAVTKSGTNNFKGSAYYVFRNFSLVGKRFNDTSGAYFDPPGFKDQVKGVTFGGPIIQDKLFFFASLEQLNSSRTAPSFGPLGSAQTNVGITPSAISGAQAVAKNKYGADIGSVDIPAGTELVVKDALIKIDWNINDDHRANFRYSKTEQKEPTFAGFSSSGLSLSSYWWSQNKTVESVVAQVFSDWTPQFSTEFKVSSRDNDSVPKNNANLPSIGLNFAGALPAGTPSTIGTGSRFLNFGTEASRQNNVLRTKTADVYFGANWNVGNHEVKFGGDYSNNEVYNAFLQNVNGTYNFNCTSSTSTTNYSFGAIDCSKATAAQVEAAVLENFSRGRPNSYIVQVPVAGGSLDNAIAKFTLKNTGAFIQDTWKINRSLTIMYGLRLDAPSISERPLANAAAAAPMIAGVAATGVRQSGGFGLDNTQTIDGQNLVQPRFGFNYAIESARLTQVRGGLGLFQGAAANVWLANPFSNTGVATRVIGCGTSGFAACPGVDGTFSMDPTKQPTNFVGVTPAANVDFLQPGLGQPAVWKGNLAFDHQLPWFGLIFGAEYLNTRNKQAIYYQHLNLGDATKTGTDGRQLFYTPQGYNPACWTATGGTVTSGACAGFRAKALSNPNYNNVLLAAKTSEGGGNLVTLSLTKPISSGFGWNAAYTYTEATEVSGLTSSVANSNWAARAALNPNEKIASNSSYLVKDRINMSMTWQKSLFATLKSTFGVFYEGRSGKPYSWTVNNDLNGDGVGGNDLMYIPKAFGSGEVVFRGDTATDKTNETRFWNVVNQNTDLMNAAGGVVKRNASFAPWTNSIDMRFTQELPGLYKNNKAVFILDLFNFGNLLNKKWGRISEVGFQSGGGQARSFVDYAGLDPQGKYVYNVRSTVEGYDTRQIKGESQWAIQATLRYEF</sequence>
<feature type="signal peptide" evidence="7">
    <location>
        <begin position="1"/>
        <end position="27"/>
    </location>
</feature>
<dbReference type="Pfam" id="PF25183">
    <property type="entry name" value="OMP_b-brl_4"/>
    <property type="match status" value="2"/>
</dbReference>
<keyword evidence="5" id="KW-0472">Membrane</keyword>
<evidence type="ECO:0000256" key="3">
    <source>
        <dbReference type="ARBA" id="ARBA00022452"/>
    </source>
</evidence>
<dbReference type="Gene3D" id="2.60.40.1120">
    <property type="entry name" value="Carboxypeptidase-like, regulatory domain"/>
    <property type="match status" value="1"/>
</dbReference>
<dbReference type="InterPro" id="IPR057601">
    <property type="entry name" value="Oar-like_b-barrel"/>
</dbReference>
<dbReference type="RefSeq" id="WP_186922181.1">
    <property type="nucleotide sequence ID" value="NZ_JACOFW010000005.1"/>
</dbReference>
<keyword evidence="6" id="KW-0998">Cell outer membrane</keyword>
<keyword evidence="3" id="KW-1134">Transmembrane beta strand</keyword>
<protein>
    <submittedName>
        <fullName evidence="9">Carboxypeptidase regulatory-like domain-containing protein</fullName>
    </submittedName>
</protein>
<feature type="domain" description="TonB-dependent transporter Oar-like beta-barrel" evidence="8">
    <location>
        <begin position="368"/>
        <end position="1072"/>
    </location>
</feature>
<dbReference type="InterPro" id="IPR008969">
    <property type="entry name" value="CarboxyPept-like_regulatory"/>
</dbReference>
<accession>A0ABR6X2R8</accession>
<evidence type="ECO:0000259" key="8">
    <source>
        <dbReference type="Pfam" id="PF25183"/>
    </source>
</evidence>